<evidence type="ECO:0000256" key="4">
    <source>
        <dbReference type="ARBA" id="ARBA00023136"/>
    </source>
</evidence>
<name>A0A9P6ACS7_PLEER</name>
<evidence type="ECO:0000313" key="7">
    <source>
        <dbReference type="EMBL" id="KAF9502516.1"/>
    </source>
</evidence>
<gene>
    <name evidence="7" type="ORF">BDN71DRAFT_1438154</name>
</gene>
<dbReference type="GO" id="GO:0004930">
    <property type="term" value="F:G protein-coupled receptor activity"/>
    <property type="evidence" value="ECO:0007669"/>
    <property type="project" value="TreeGrafter"/>
</dbReference>
<dbReference type="GO" id="GO:0005886">
    <property type="term" value="C:plasma membrane"/>
    <property type="evidence" value="ECO:0007669"/>
    <property type="project" value="TreeGrafter"/>
</dbReference>
<feature type="transmembrane region" description="Helical" evidence="6">
    <location>
        <begin position="181"/>
        <end position="205"/>
    </location>
</feature>
<comment type="subcellular location">
    <subcellularLocation>
        <location evidence="1">Membrane</location>
        <topology evidence="1">Multi-pass membrane protein</topology>
    </subcellularLocation>
</comment>
<keyword evidence="4 6" id="KW-0472">Membrane</keyword>
<dbReference type="AlphaFoldDB" id="A0A9P6ACS7"/>
<feature type="transmembrane region" description="Helical" evidence="6">
    <location>
        <begin position="12"/>
        <end position="35"/>
    </location>
</feature>
<keyword evidence="2 6" id="KW-0812">Transmembrane</keyword>
<comment type="caution">
    <text evidence="7">The sequence shown here is derived from an EMBL/GenBank/DDBJ whole genome shotgun (WGS) entry which is preliminary data.</text>
</comment>
<organism evidence="7 8">
    <name type="scientific">Pleurotus eryngii</name>
    <name type="common">Boletus of the steppes</name>
    <dbReference type="NCBI Taxonomy" id="5323"/>
    <lineage>
        <taxon>Eukaryota</taxon>
        <taxon>Fungi</taxon>
        <taxon>Dikarya</taxon>
        <taxon>Basidiomycota</taxon>
        <taxon>Agaricomycotina</taxon>
        <taxon>Agaricomycetes</taxon>
        <taxon>Agaricomycetidae</taxon>
        <taxon>Agaricales</taxon>
        <taxon>Pleurotineae</taxon>
        <taxon>Pleurotaceae</taxon>
        <taxon>Pleurotus</taxon>
    </lineage>
</organism>
<proteinExistence type="predicted"/>
<dbReference type="PANTHER" id="PTHR23112:SF37">
    <property type="entry name" value="G PROTEIN-COUPLED RECEPTOR GPR1"/>
    <property type="match status" value="1"/>
</dbReference>
<evidence type="ECO:0000256" key="2">
    <source>
        <dbReference type="ARBA" id="ARBA00022692"/>
    </source>
</evidence>
<dbReference type="GO" id="GO:0007189">
    <property type="term" value="P:adenylate cyclase-activating G protein-coupled receptor signaling pathway"/>
    <property type="evidence" value="ECO:0007669"/>
    <property type="project" value="TreeGrafter"/>
</dbReference>
<evidence type="ECO:0000313" key="8">
    <source>
        <dbReference type="Proteomes" id="UP000807025"/>
    </source>
</evidence>
<accession>A0A9P6ACS7</accession>
<dbReference type="Proteomes" id="UP000807025">
    <property type="component" value="Unassembled WGS sequence"/>
</dbReference>
<sequence length="391" mass="43260">MPSGDFDQSTKIGLIFVVVAACLSTFAVSCLLLYIGTSVIYNHEVTRGWKSTHVHYYFLNLLACEVVQGIGGIMTVKWTIDMGVTEGTYCTAQGIFQQMGDVGVALCSLAIAVYTFCVLAVRWHPPFISTIVVIVLIWIFLALITGLASAKHGAQGYYGDTKYWCWITDHFEDERIALEYFWMWLAAMGNIVIYVLLAFLVKGFLSFRGCSVRFHRPITPVESDPLSIENTNRSSTTAIAVQMLFYPAVYTITVFPMTVTRWMSFSGASVPFAATAFASVTFWSSGLFNVILFAITRPRLLPSRSKISSSPSDHIGMSLKSPVTPDSTQRTDDRFSDIEASEQTSHFSPLASPDKRTDRSLPSPPPDSPPPRDSDGSMAFVPPNLRIDETQ</sequence>
<protein>
    <recommendedName>
        <fullName evidence="9">Glucose receptor Git3 N-terminal domain-containing protein</fullName>
    </recommendedName>
</protein>
<keyword evidence="8" id="KW-1185">Reference proteome</keyword>
<reference evidence="7" key="1">
    <citation type="submission" date="2020-11" db="EMBL/GenBank/DDBJ databases">
        <authorList>
            <consortium name="DOE Joint Genome Institute"/>
            <person name="Ahrendt S."/>
            <person name="Riley R."/>
            <person name="Andreopoulos W."/>
            <person name="Labutti K."/>
            <person name="Pangilinan J."/>
            <person name="Ruiz-Duenas F.J."/>
            <person name="Barrasa J.M."/>
            <person name="Sanchez-Garcia M."/>
            <person name="Camarero S."/>
            <person name="Miyauchi S."/>
            <person name="Serrano A."/>
            <person name="Linde D."/>
            <person name="Babiker R."/>
            <person name="Drula E."/>
            <person name="Ayuso-Fernandez I."/>
            <person name="Pacheco R."/>
            <person name="Padilla G."/>
            <person name="Ferreira P."/>
            <person name="Barriuso J."/>
            <person name="Kellner H."/>
            <person name="Castanera R."/>
            <person name="Alfaro M."/>
            <person name="Ramirez L."/>
            <person name="Pisabarro A.G."/>
            <person name="Kuo A."/>
            <person name="Tritt A."/>
            <person name="Lipzen A."/>
            <person name="He G."/>
            <person name="Yan M."/>
            <person name="Ng V."/>
            <person name="Cullen D."/>
            <person name="Martin F."/>
            <person name="Rosso M.-N."/>
            <person name="Henrissat B."/>
            <person name="Hibbett D."/>
            <person name="Martinez A.T."/>
            <person name="Grigoriev I.V."/>
        </authorList>
    </citation>
    <scope>NUCLEOTIDE SEQUENCE</scope>
    <source>
        <strain evidence="7">ATCC 90797</strain>
    </source>
</reference>
<feature type="transmembrane region" description="Helical" evidence="6">
    <location>
        <begin position="270"/>
        <end position="295"/>
    </location>
</feature>
<feature type="transmembrane region" description="Helical" evidence="6">
    <location>
        <begin position="243"/>
        <end position="264"/>
    </location>
</feature>
<feature type="transmembrane region" description="Helical" evidence="6">
    <location>
        <begin position="102"/>
        <end position="121"/>
    </location>
</feature>
<evidence type="ECO:0008006" key="9">
    <source>
        <dbReference type="Google" id="ProtNLM"/>
    </source>
</evidence>
<feature type="transmembrane region" description="Helical" evidence="6">
    <location>
        <begin position="128"/>
        <end position="148"/>
    </location>
</feature>
<feature type="transmembrane region" description="Helical" evidence="6">
    <location>
        <begin position="56"/>
        <end position="76"/>
    </location>
</feature>
<evidence type="ECO:0000256" key="6">
    <source>
        <dbReference type="SAM" id="Phobius"/>
    </source>
</evidence>
<dbReference type="OrthoDB" id="100006at2759"/>
<feature type="region of interest" description="Disordered" evidence="5">
    <location>
        <begin position="305"/>
        <end position="391"/>
    </location>
</feature>
<dbReference type="EMBL" id="MU154521">
    <property type="protein sequence ID" value="KAF9502516.1"/>
    <property type="molecule type" value="Genomic_DNA"/>
</dbReference>
<keyword evidence="3 6" id="KW-1133">Transmembrane helix</keyword>
<evidence type="ECO:0000256" key="5">
    <source>
        <dbReference type="SAM" id="MobiDB-lite"/>
    </source>
</evidence>
<evidence type="ECO:0000256" key="3">
    <source>
        <dbReference type="ARBA" id="ARBA00022989"/>
    </source>
</evidence>
<dbReference type="PANTHER" id="PTHR23112">
    <property type="entry name" value="G PROTEIN-COUPLED RECEPTOR 157-RELATED"/>
    <property type="match status" value="1"/>
</dbReference>
<evidence type="ECO:0000256" key="1">
    <source>
        <dbReference type="ARBA" id="ARBA00004141"/>
    </source>
</evidence>